<keyword evidence="4" id="KW-0808">Transferase</keyword>
<keyword evidence="3" id="KW-0444">Lipid biosynthesis</keyword>
<evidence type="ECO:0000256" key="13">
    <source>
        <dbReference type="SAM" id="MobiDB-lite"/>
    </source>
</evidence>
<dbReference type="Pfam" id="PF00781">
    <property type="entry name" value="DAGK_cat"/>
    <property type="match status" value="1"/>
</dbReference>
<dbReference type="NCBIfam" id="TIGR00147">
    <property type="entry name" value="YegS/Rv2252/BmrU family lipid kinase"/>
    <property type="match status" value="1"/>
</dbReference>
<accession>A0A6J4QPM9</accession>
<evidence type="ECO:0000256" key="12">
    <source>
        <dbReference type="ARBA" id="ARBA00023264"/>
    </source>
</evidence>
<evidence type="ECO:0000256" key="8">
    <source>
        <dbReference type="ARBA" id="ARBA00022840"/>
    </source>
</evidence>
<dbReference type="SMART" id="SM00046">
    <property type="entry name" value="DAGKc"/>
    <property type="match status" value="1"/>
</dbReference>
<name>A0A6J4QPM9_9ACTN</name>
<organism evidence="15">
    <name type="scientific">uncultured Rubrobacteraceae bacterium</name>
    <dbReference type="NCBI Taxonomy" id="349277"/>
    <lineage>
        <taxon>Bacteria</taxon>
        <taxon>Bacillati</taxon>
        <taxon>Actinomycetota</taxon>
        <taxon>Rubrobacteria</taxon>
        <taxon>Rubrobacterales</taxon>
        <taxon>Rubrobacteraceae</taxon>
        <taxon>environmental samples</taxon>
    </lineage>
</organism>
<evidence type="ECO:0000256" key="9">
    <source>
        <dbReference type="ARBA" id="ARBA00022842"/>
    </source>
</evidence>
<dbReference type="InterPro" id="IPR017438">
    <property type="entry name" value="ATP-NAD_kinase_N"/>
</dbReference>
<dbReference type="GO" id="GO:0005524">
    <property type="term" value="F:ATP binding"/>
    <property type="evidence" value="ECO:0007669"/>
    <property type="project" value="UniProtKB-KW"/>
</dbReference>
<evidence type="ECO:0000256" key="2">
    <source>
        <dbReference type="ARBA" id="ARBA00005983"/>
    </source>
</evidence>
<dbReference type="InterPro" id="IPR050187">
    <property type="entry name" value="Lipid_Phosphate_FormReg"/>
</dbReference>
<keyword evidence="9" id="KW-0460">Magnesium</keyword>
<dbReference type="PANTHER" id="PTHR12358:SF106">
    <property type="entry name" value="LIPID KINASE YEGS"/>
    <property type="match status" value="1"/>
</dbReference>
<dbReference type="GO" id="GO:0005886">
    <property type="term" value="C:plasma membrane"/>
    <property type="evidence" value="ECO:0007669"/>
    <property type="project" value="TreeGrafter"/>
</dbReference>
<dbReference type="PROSITE" id="PS50146">
    <property type="entry name" value="DAGK"/>
    <property type="match status" value="1"/>
</dbReference>
<feature type="domain" description="DAGKc" evidence="14">
    <location>
        <begin position="3"/>
        <end position="130"/>
    </location>
</feature>
<evidence type="ECO:0000256" key="5">
    <source>
        <dbReference type="ARBA" id="ARBA00022723"/>
    </source>
</evidence>
<dbReference type="GO" id="GO:0004143">
    <property type="term" value="F:ATP-dependent diacylglycerol kinase activity"/>
    <property type="evidence" value="ECO:0007669"/>
    <property type="project" value="TreeGrafter"/>
</dbReference>
<feature type="region of interest" description="Disordered" evidence="13">
    <location>
        <begin position="1"/>
        <end position="22"/>
    </location>
</feature>
<dbReference type="GO" id="GO:0008654">
    <property type="term" value="P:phospholipid biosynthetic process"/>
    <property type="evidence" value="ECO:0007669"/>
    <property type="project" value="UniProtKB-KW"/>
</dbReference>
<evidence type="ECO:0000256" key="4">
    <source>
        <dbReference type="ARBA" id="ARBA00022679"/>
    </source>
</evidence>
<evidence type="ECO:0000256" key="7">
    <source>
        <dbReference type="ARBA" id="ARBA00022777"/>
    </source>
</evidence>
<evidence type="ECO:0000256" key="1">
    <source>
        <dbReference type="ARBA" id="ARBA00001946"/>
    </source>
</evidence>
<dbReference type="Pfam" id="PF19279">
    <property type="entry name" value="YegS_C"/>
    <property type="match status" value="1"/>
</dbReference>
<keyword evidence="7 15" id="KW-0418">Kinase</keyword>
<dbReference type="InterPro" id="IPR016064">
    <property type="entry name" value="NAD/diacylglycerol_kinase_sf"/>
</dbReference>
<evidence type="ECO:0000256" key="11">
    <source>
        <dbReference type="ARBA" id="ARBA00023209"/>
    </source>
</evidence>
<keyword evidence="8" id="KW-0067">ATP-binding</keyword>
<dbReference type="Gene3D" id="3.40.50.10330">
    <property type="entry name" value="Probable inorganic polyphosphate/atp-NAD kinase, domain 1"/>
    <property type="match status" value="1"/>
</dbReference>
<keyword evidence="12" id="KW-1208">Phospholipid metabolism</keyword>
<dbReference type="InterPro" id="IPR001206">
    <property type="entry name" value="Diacylglycerol_kinase_cat_dom"/>
</dbReference>
<dbReference type="PANTHER" id="PTHR12358">
    <property type="entry name" value="SPHINGOSINE KINASE"/>
    <property type="match status" value="1"/>
</dbReference>
<dbReference type="InterPro" id="IPR045540">
    <property type="entry name" value="YegS/DAGK_C"/>
</dbReference>
<dbReference type="AlphaFoldDB" id="A0A6J4QPM9"/>
<evidence type="ECO:0000256" key="10">
    <source>
        <dbReference type="ARBA" id="ARBA00023098"/>
    </source>
</evidence>
<keyword evidence="10" id="KW-0443">Lipid metabolism</keyword>
<comment type="similarity">
    <text evidence="2">Belongs to the diacylglycerol/lipid kinase family.</text>
</comment>
<dbReference type="EMBL" id="CADCVE010000030">
    <property type="protein sequence ID" value="CAA9451243.1"/>
    <property type="molecule type" value="Genomic_DNA"/>
</dbReference>
<evidence type="ECO:0000313" key="15">
    <source>
        <dbReference type="EMBL" id="CAA9451243.1"/>
    </source>
</evidence>
<reference evidence="15" key="1">
    <citation type="submission" date="2020-02" db="EMBL/GenBank/DDBJ databases">
        <authorList>
            <person name="Meier V. D."/>
        </authorList>
    </citation>
    <scope>NUCLEOTIDE SEQUENCE</scope>
    <source>
        <strain evidence="15">AVDCRST_MAG28</strain>
    </source>
</reference>
<evidence type="ECO:0000256" key="3">
    <source>
        <dbReference type="ARBA" id="ARBA00022516"/>
    </source>
</evidence>
<gene>
    <name evidence="15" type="ORF">AVDCRST_MAG28-1427</name>
</gene>
<dbReference type="Gene3D" id="2.60.200.40">
    <property type="match status" value="1"/>
</dbReference>
<dbReference type="InterPro" id="IPR005218">
    <property type="entry name" value="Diacylglycerol/lipid_kinase"/>
</dbReference>
<proteinExistence type="inferred from homology"/>
<protein>
    <submittedName>
        <fullName evidence="15">Transcription regulator [contains diacylglycerol kinase catalytic domain]</fullName>
    </submittedName>
</protein>
<dbReference type="GO" id="GO:0046872">
    <property type="term" value="F:metal ion binding"/>
    <property type="evidence" value="ECO:0007669"/>
    <property type="project" value="UniProtKB-KW"/>
</dbReference>
<evidence type="ECO:0000259" key="14">
    <source>
        <dbReference type="PROSITE" id="PS50146"/>
    </source>
</evidence>
<comment type="cofactor">
    <cofactor evidence="1">
        <name>Mg(2+)</name>
        <dbReference type="ChEBI" id="CHEBI:18420"/>
    </cofactor>
</comment>
<evidence type="ECO:0000256" key="6">
    <source>
        <dbReference type="ARBA" id="ARBA00022741"/>
    </source>
</evidence>
<dbReference type="SUPFAM" id="SSF111331">
    <property type="entry name" value="NAD kinase/diacylglycerol kinase-like"/>
    <property type="match status" value="1"/>
</dbReference>
<keyword evidence="6" id="KW-0547">Nucleotide-binding</keyword>
<keyword evidence="5" id="KW-0479">Metal-binding</keyword>
<keyword evidence="11" id="KW-0594">Phospholipid biosynthesis</keyword>
<sequence length="308" mass="33159">MEASKTKARVIINPSSGGGTYDPDQLREVLSGFELDWVETEGPEDAKEAAGDLHEGLLIVIGGDGTVNDVVNGLGNVDFPEGVTLALLPAGTGNDLAATLAVPENPDAAEDVIRQDRVRILDIAHVRSEKVGERYFINVATGGLGAEISYANDEETKSKWGKLSYLRASLQVARGFDVREVKMYLDGEEHRVRAVNMAIGNCRYAGGGWLAAPKANPEDGLLDVVVVEDVGLKEILTLAPTALAKSDYLNREGVFFERAKEIRIETSPGLQFTVDGEVIGDDPAEFTVIPQALKVIVGPEYTPDPREE</sequence>